<dbReference type="GO" id="GO:0003723">
    <property type="term" value="F:RNA binding"/>
    <property type="evidence" value="ECO:0007669"/>
    <property type="project" value="UniProtKB-UniRule"/>
</dbReference>
<organism evidence="11 12">
    <name type="scientific">Theileria orientalis</name>
    <dbReference type="NCBI Taxonomy" id="68886"/>
    <lineage>
        <taxon>Eukaryota</taxon>
        <taxon>Sar</taxon>
        <taxon>Alveolata</taxon>
        <taxon>Apicomplexa</taxon>
        <taxon>Aconoidasida</taxon>
        <taxon>Piroplasmida</taxon>
        <taxon>Theileriidae</taxon>
        <taxon>Theileria</taxon>
    </lineage>
</organism>
<evidence type="ECO:0000313" key="11">
    <source>
        <dbReference type="EMBL" id="UKJ87611.2"/>
    </source>
</evidence>
<feature type="binding site" evidence="8">
    <location>
        <position position="29"/>
    </location>
    <ligand>
        <name>a divalent metal cation</name>
        <dbReference type="ChEBI" id="CHEBI:60240"/>
    </ligand>
</feature>
<evidence type="ECO:0000256" key="3">
    <source>
        <dbReference type="ARBA" id="ARBA00007058"/>
    </source>
</evidence>
<evidence type="ECO:0000256" key="7">
    <source>
        <dbReference type="ARBA" id="ARBA00022801"/>
    </source>
</evidence>
<comment type="similarity">
    <text evidence="3">Belongs to the RNase HII family. Eukaryotic subfamily.</text>
</comment>
<dbReference type="OrthoDB" id="7462577at2759"/>
<dbReference type="Proteomes" id="UP000244803">
    <property type="component" value="Chromosome 1"/>
</dbReference>
<proteinExistence type="inferred from homology"/>
<dbReference type="EMBL" id="CP056065">
    <property type="protein sequence ID" value="UKJ87611.2"/>
    <property type="molecule type" value="Genomic_DNA"/>
</dbReference>
<dbReference type="InterPro" id="IPR036397">
    <property type="entry name" value="RNaseH_sf"/>
</dbReference>
<sequence length="284" mass="32110">MEEKHLKCFRIYRSSELSMDSDVILGIDEAGRGPVLGPMVYGGFFCPKGSDSTSILKNKIRVDDSKKLTEAYRENKFHLLNKSEYPFGMIAEIITPQYISYKMLQRNKYNLNEISHETAISIVRHVISLDYNLKEVYIDAVGTVSKYQSKLSKLFPKISFSVREKADSIYPTVSAASIIAKVIRDNMIKAWRLDPRVKNIGSGYPGDPNTKEFLTGNMDKVFGFPDIVRFSWSTAKNLLEGSNGVKVEWYDPDPEDEKNNFKIVPKSPLFPGALGLTITDSLKL</sequence>
<evidence type="ECO:0000259" key="10">
    <source>
        <dbReference type="PROSITE" id="PS51975"/>
    </source>
</evidence>
<dbReference type="PANTHER" id="PTHR10954">
    <property type="entry name" value="RIBONUCLEASE H2 SUBUNIT A"/>
    <property type="match status" value="1"/>
</dbReference>
<dbReference type="FunFam" id="1.10.10.460:FF:000001">
    <property type="entry name" value="Ribonuclease"/>
    <property type="match status" value="1"/>
</dbReference>
<evidence type="ECO:0000256" key="6">
    <source>
        <dbReference type="ARBA" id="ARBA00022759"/>
    </source>
</evidence>
<keyword evidence="4 8" id="KW-0540">Nuclease</keyword>
<evidence type="ECO:0000256" key="2">
    <source>
        <dbReference type="ARBA" id="ARBA00001946"/>
    </source>
</evidence>
<evidence type="ECO:0000256" key="4">
    <source>
        <dbReference type="ARBA" id="ARBA00022722"/>
    </source>
</evidence>
<accession>A0A976M3F2</accession>
<comment type="cofactor">
    <cofactor evidence="8">
        <name>Mn(2+)</name>
        <dbReference type="ChEBI" id="CHEBI:29035"/>
    </cofactor>
    <cofactor evidence="8">
        <name>Mg(2+)</name>
        <dbReference type="ChEBI" id="CHEBI:18420"/>
    </cofactor>
    <text evidence="8">Manganese or magnesium. Binds 1 divalent metal ion per monomer in the absence of substrate. May bind a second metal ion after substrate binding.</text>
</comment>
<dbReference type="InterPro" id="IPR024567">
    <property type="entry name" value="RNase_HII/HIII_dom"/>
</dbReference>
<reference evidence="11" key="1">
    <citation type="submission" date="2022-07" db="EMBL/GenBank/DDBJ databases">
        <title>Evaluation of T. orientalis genome assembly methods using nanopore sequencing and analysis of variation between genomes.</title>
        <authorList>
            <person name="Yam J."/>
            <person name="Micallef M.L."/>
            <person name="Liu M."/>
            <person name="Djordjevic S.P."/>
            <person name="Bogema D.R."/>
            <person name="Jenkins C."/>
        </authorList>
    </citation>
    <scope>NUCLEOTIDE SEQUENCE</scope>
    <source>
        <strain evidence="11">Fish Creek</strain>
    </source>
</reference>
<keyword evidence="6 8" id="KW-0255">Endonuclease</keyword>
<feature type="binding site" evidence="8">
    <location>
        <position position="139"/>
    </location>
    <ligand>
        <name>a divalent metal cation</name>
        <dbReference type="ChEBI" id="CHEBI:60240"/>
    </ligand>
</feature>
<dbReference type="GO" id="GO:0006298">
    <property type="term" value="P:mismatch repair"/>
    <property type="evidence" value="ECO:0007669"/>
    <property type="project" value="TreeGrafter"/>
</dbReference>
<keyword evidence="7 8" id="KW-0378">Hydrolase</keyword>
<evidence type="ECO:0000256" key="8">
    <source>
        <dbReference type="PROSITE-ProRule" id="PRU01319"/>
    </source>
</evidence>
<dbReference type="InterPro" id="IPR004649">
    <property type="entry name" value="RNase_H2_suA"/>
</dbReference>
<comment type="function">
    <text evidence="9">Endonuclease that specifically degrades the RNA of RNA-DNA hybrids.</text>
</comment>
<protein>
    <recommendedName>
        <fullName evidence="9">Ribonuclease</fullName>
        <ecNumber evidence="9">3.1.26.4</ecNumber>
    </recommendedName>
</protein>
<dbReference type="GO" id="GO:0043137">
    <property type="term" value="P:DNA replication, removal of RNA primer"/>
    <property type="evidence" value="ECO:0007669"/>
    <property type="project" value="TreeGrafter"/>
</dbReference>
<dbReference type="NCBIfam" id="TIGR00729">
    <property type="entry name" value="ribonuclease HII"/>
    <property type="match status" value="1"/>
</dbReference>
<comment type="cofactor">
    <cofactor evidence="2">
        <name>Mg(2+)</name>
        <dbReference type="ChEBI" id="CHEBI:18420"/>
    </cofactor>
</comment>
<gene>
    <name evidence="11" type="ORF">MACJ_000047</name>
</gene>
<dbReference type="GO" id="GO:0046872">
    <property type="term" value="F:metal ion binding"/>
    <property type="evidence" value="ECO:0007669"/>
    <property type="project" value="UniProtKB-KW"/>
</dbReference>
<dbReference type="SUPFAM" id="SSF53098">
    <property type="entry name" value="Ribonuclease H-like"/>
    <property type="match status" value="1"/>
</dbReference>
<keyword evidence="5 8" id="KW-0479">Metal-binding</keyword>
<evidence type="ECO:0000313" key="12">
    <source>
        <dbReference type="Proteomes" id="UP000244803"/>
    </source>
</evidence>
<evidence type="ECO:0000256" key="5">
    <source>
        <dbReference type="ARBA" id="ARBA00022723"/>
    </source>
</evidence>
<dbReference type="InterPro" id="IPR001352">
    <property type="entry name" value="RNase_HII/HIII"/>
</dbReference>
<evidence type="ECO:0000256" key="9">
    <source>
        <dbReference type="RuleBase" id="RU003515"/>
    </source>
</evidence>
<dbReference type="InterPro" id="IPR023160">
    <property type="entry name" value="RNase_HII_hlx-loop-hlx_cap_dom"/>
</dbReference>
<dbReference type="CDD" id="cd07181">
    <property type="entry name" value="RNase_HII_eukaryota_like"/>
    <property type="match status" value="1"/>
</dbReference>
<dbReference type="GO" id="GO:0032299">
    <property type="term" value="C:ribonuclease H2 complex"/>
    <property type="evidence" value="ECO:0007669"/>
    <property type="project" value="TreeGrafter"/>
</dbReference>
<feature type="binding site" evidence="8">
    <location>
        <position position="28"/>
    </location>
    <ligand>
        <name>a divalent metal cation</name>
        <dbReference type="ChEBI" id="CHEBI:60240"/>
    </ligand>
</feature>
<dbReference type="Gene3D" id="1.10.10.460">
    <property type="entry name" value="Ribonuclease hii. Domain 2"/>
    <property type="match status" value="1"/>
</dbReference>
<dbReference type="PANTHER" id="PTHR10954:SF7">
    <property type="entry name" value="RIBONUCLEASE H2 SUBUNIT A"/>
    <property type="match status" value="1"/>
</dbReference>
<dbReference type="Pfam" id="PF01351">
    <property type="entry name" value="RNase_HII"/>
    <property type="match status" value="1"/>
</dbReference>
<dbReference type="PROSITE" id="PS51975">
    <property type="entry name" value="RNASE_H_2"/>
    <property type="match status" value="1"/>
</dbReference>
<name>A0A976M3F2_THEOR</name>
<dbReference type="InterPro" id="IPR012337">
    <property type="entry name" value="RNaseH-like_sf"/>
</dbReference>
<dbReference type="Gene3D" id="3.30.420.10">
    <property type="entry name" value="Ribonuclease H-like superfamily/Ribonuclease H"/>
    <property type="match status" value="1"/>
</dbReference>
<evidence type="ECO:0000256" key="1">
    <source>
        <dbReference type="ARBA" id="ARBA00000077"/>
    </source>
</evidence>
<dbReference type="EC" id="3.1.26.4" evidence="9"/>
<dbReference type="GO" id="GO:0004523">
    <property type="term" value="F:RNA-DNA hybrid ribonuclease activity"/>
    <property type="evidence" value="ECO:0007669"/>
    <property type="project" value="UniProtKB-UniRule"/>
</dbReference>
<comment type="catalytic activity">
    <reaction evidence="1 8 9">
        <text>Endonucleolytic cleavage to 5'-phosphomonoester.</text>
        <dbReference type="EC" id="3.1.26.4"/>
    </reaction>
</comment>
<dbReference type="FunFam" id="3.30.420.10:FF:000016">
    <property type="entry name" value="Ribonuclease"/>
    <property type="match status" value="1"/>
</dbReference>
<dbReference type="AlphaFoldDB" id="A0A976M3F2"/>
<feature type="domain" description="RNase H type-2" evidence="10">
    <location>
        <begin position="22"/>
        <end position="244"/>
    </location>
</feature>